<dbReference type="PRINTS" id="PR00340">
    <property type="entry name" value="PIIGLNB"/>
</dbReference>
<dbReference type="RefSeq" id="WP_114614667.1">
    <property type="nucleotide sequence ID" value="NZ_DAWAQT010000017.1"/>
</dbReference>
<reference evidence="2 4" key="1">
    <citation type="journal article" date="2018" name="Elife">
        <title>Discovery and characterization of a prevalent human gut bacterial enzyme sufficient for the inactivation of a family of plant toxins.</title>
        <authorList>
            <person name="Koppel N."/>
            <person name="Bisanz J.E."/>
            <person name="Pandelia M.E."/>
            <person name="Turnbaugh P.J."/>
            <person name="Balskus E.P."/>
        </authorList>
    </citation>
    <scope>NUCLEOTIDE SEQUENCE [LARGE SCALE GENOMIC DNA]</scope>
    <source>
        <strain evidence="2 4">OB21 GAM31</strain>
    </source>
</reference>
<dbReference type="EMBL" id="PPTO01000001">
    <property type="protein sequence ID" value="RDB61124.1"/>
    <property type="molecule type" value="Genomic_DNA"/>
</dbReference>
<evidence type="ECO:0000313" key="4">
    <source>
        <dbReference type="Proteomes" id="UP000253975"/>
    </source>
</evidence>
<dbReference type="PROSITE" id="PS00638">
    <property type="entry name" value="PII_GLNB_CTER"/>
    <property type="match status" value="1"/>
</dbReference>
<evidence type="ECO:0000256" key="1">
    <source>
        <dbReference type="RuleBase" id="RU003936"/>
    </source>
</evidence>
<dbReference type="InterPro" id="IPR011322">
    <property type="entry name" value="N-reg_PII-like_a/b"/>
</dbReference>
<dbReference type="Gene3D" id="3.30.70.120">
    <property type="match status" value="1"/>
</dbReference>
<dbReference type="GO" id="GO:0005524">
    <property type="term" value="F:ATP binding"/>
    <property type="evidence" value="ECO:0007669"/>
    <property type="project" value="TreeGrafter"/>
</dbReference>
<dbReference type="PANTHER" id="PTHR30115">
    <property type="entry name" value="NITROGEN REGULATORY PROTEIN P-II"/>
    <property type="match status" value="1"/>
</dbReference>
<reference evidence="3" key="3">
    <citation type="journal article" date="2019" name="Microbiol. Resour. Announc.">
        <title>Draft Genome Sequences of Type Strains of Gordonibacter faecihominis, Paraeggerthella hongkongensis, Parvibacter caecicola,Slackia equolifaciens, Slackia faecicanis, and Slackia isoflavoniconvertens.</title>
        <authorList>
            <person name="Danylec N."/>
            <person name="Stoll D.A."/>
            <person name="Dotsch A."/>
            <person name="Huch M."/>
        </authorList>
    </citation>
    <scope>NUCLEOTIDE SEQUENCE</scope>
    <source>
        <strain evidence="3">DSM 22006</strain>
    </source>
</reference>
<dbReference type="Proteomes" id="UP000253975">
    <property type="component" value="Unassembled WGS sequence"/>
</dbReference>
<dbReference type="InterPro" id="IPR017918">
    <property type="entry name" value="N-reg_PII_CS"/>
</dbReference>
<keyword evidence="5" id="KW-1185">Reference proteome</keyword>
<reference evidence="5" key="2">
    <citation type="submission" date="2018-05" db="EMBL/GenBank/DDBJ databases">
        <title>Genome Sequencing of selected type strains of the family Eggerthellaceae.</title>
        <authorList>
            <person name="Danylec N."/>
            <person name="Stoll D.A."/>
            <person name="Doetsch A."/>
            <person name="Huch M."/>
        </authorList>
    </citation>
    <scope>NUCLEOTIDE SEQUENCE [LARGE SCALE GENOMIC DNA]</scope>
    <source>
        <strain evidence="5">DSM 22006</strain>
    </source>
</reference>
<dbReference type="Pfam" id="PF00543">
    <property type="entry name" value="P-II"/>
    <property type="match status" value="1"/>
</dbReference>
<gene>
    <name evidence="2" type="ORF">C1881_00965</name>
    <name evidence="3" type="ORF">DMP05_05070</name>
</gene>
<comment type="similarity">
    <text evidence="1">Belongs to the P(II) protein family.</text>
</comment>
<dbReference type="SUPFAM" id="SSF54913">
    <property type="entry name" value="GlnB-like"/>
    <property type="match status" value="1"/>
</dbReference>
<evidence type="ECO:0000313" key="5">
    <source>
        <dbReference type="Proteomes" id="UP000271472"/>
    </source>
</evidence>
<evidence type="ECO:0000313" key="2">
    <source>
        <dbReference type="EMBL" id="RDB61124.1"/>
    </source>
</evidence>
<dbReference type="GO" id="GO:0030234">
    <property type="term" value="F:enzyme regulator activity"/>
    <property type="evidence" value="ECO:0007669"/>
    <property type="project" value="InterPro"/>
</dbReference>
<organism evidence="2 4">
    <name type="scientific">Slackia isoflavoniconvertens</name>
    <dbReference type="NCBI Taxonomy" id="572010"/>
    <lineage>
        <taxon>Bacteria</taxon>
        <taxon>Bacillati</taxon>
        <taxon>Actinomycetota</taxon>
        <taxon>Coriobacteriia</taxon>
        <taxon>Eggerthellales</taxon>
        <taxon>Eggerthellaceae</taxon>
        <taxon>Slackia</taxon>
    </lineage>
</organism>
<dbReference type="Proteomes" id="UP000271472">
    <property type="component" value="Unassembled WGS sequence"/>
</dbReference>
<dbReference type="PROSITE" id="PS51343">
    <property type="entry name" value="PII_GLNB_DOM"/>
    <property type="match status" value="1"/>
</dbReference>
<accession>A0A369LPN3</accession>
<dbReference type="PANTHER" id="PTHR30115:SF11">
    <property type="entry name" value="NITROGEN REGULATORY PROTEIN P-II HOMOLOG"/>
    <property type="match status" value="1"/>
</dbReference>
<evidence type="ECO:0000313" key="3">
    <source>
        <dbReference type="EMBL" id="RNM35087.1"/>
    </source>
</evidence>
<name>A0A369LPN3_9ACTN</name>
<dbReference type="EMBL" id="QIBZ01000007">
    <property type="protein sequence ID" value="RNM35087.1"/>
    <property type="molecule type" value="Genomic_DNA"/>
</dbReference>
<dbReference type="GO" id="GO:0006808">
    <property type="term" value="P:regulation of nitrogen utilization"/>
    <property type="evidence" value="ECO:0007669"/>
    <property type="project" value="InterPro"/>
</dbReference>
<dbReference type="GeneID" id="98661597"/>
<dbReference type="SMART" id="SM00938">
    <property type="entry name" value="P-II"/>
    <property type="match status" value="1"/>
</dbReference>
<comment type="caution">
    <text evidence="2">The sequence shown here is derived from an EMBL/GenBank/DDBJ whole genome shotgun (WGS) entry which is preliminary data.</text>
</comment>
<dbReference type="InterPro" id="IPR015867">
    <property type="entry name" value="N-reg_PII/ATP_PRibTrfase_C"/>
</dbReference>
<dbReference type="GO" id="GO:0005829">
    <property type="term" value="C:cytosol"/>
    <property type="evidence" value="ECO:0007669"/>
    <property type="project" value="TreeGrafter"/>
</dbReference>
<protein>
    <submittedName>
        <fullName evidence="2">Transcriptional regulator</fullName>
    </submittedName>
</protein>
<dbReference type="AlphaFoldDB" id="A0A369LPN3"/>
<sequence length="112" mass="12177">MKKIEAIVRPAKLEALKDAFLEAGIKGMTISQVQGCGNQHGWKEYYRGSEVIVNMLPKIMLTVVVEDDKVNSTVELICNTARTGEVGDGKIFVSPVEQVVRIRTGESGEGAV</sequence>
<proteinExistence type="inferred from homology"/>
<dbReference type="OrthoDB" id="9802729at2"/>
<dbReference type="InterPro" id="IPR002187">
    <property type="entry name" value="N-reg_PII"/>
</dbReference>